<organism evidence="2 3">
    <name type="scientific">Protopolystoma xenopodis</name>
    <dbReference type="NCBI Taxonomy" id="117903"/>
    <lineage>
        <taxon>Eukaryota</taxon>
        <taxon>Metazoa</taxon>
        <taxon>Spiralia</taxon>
        <taxon>Lophotrochozoa</taxon>
        <taxon>Platyhelminthes</taxon>
        <taxon>Monogenea</taxon>
        <taxon>Polyopisthocotylea</taxon>
        <taxon>Polystomatidea</taxon>
        <taxon>Polystomatidae</taxon>
        <taxon>Protopolystoma</taxon>
    </lineage>
</organism>
<keyword evidence="3" id="KW-1185">Reference proteome</keyword>
<protein>
    <submittedName>
        <fullName evidence="2">Uncharacterized protein</fullName>
    </submittedName>
</protein>
<name>A0A3S5B732_9PLAT</name>
<keyword evidence="1" id="KW-1133">Transmembrane helix</keyword>
<feature type="non-terminal residue" evidence="2">
    <location>
        <position position="63"/>
    </location>
</feature>
<proteinExistence type="predicted"/>
<keyword evidence="1" id="KW-0812">Transmembrane</keyword>
<evidence type="ECO:0000313" key="2">
    <source>
        <dbReference type="EMBL" id="VEL42030.1"/>
    </source>
</evidence>
<keyword evidence="1" id="KW-0472">Membrane</keyword>
<accession>A0A3S5B732</accession>
<evidence type="ECO:0000256" key="1">
    <source>
        <dbReference type="SAM" id="Phobius"/>
    </source>
</evidence>
<reference evidence="2" key="1">
    <citation type="submission" date="2018-11" db="EMBL/GenBank/DDBJ databases">
        <authorList>
            <consortium name="Pathogen Informatics"/>
        </authorList>
    </citation>
    <scope>NUCLEOTIDE SEQUENCE</scope>
</reference>
<sequence length="63" mass="7502">MADWLVILFRAVLSVFVVSWVEICLPRHESYRWAPSLVFLSTVYRLLPVYASFWRQLDPLMLT</sequence>
<evidence type="ECO:0000313" key="3">
    <source>
        <dbReference type="Proteomes" id="UP000784294"/>
    </source>
</evidence>
<dbReference type="AlphaFoldDB" id="A0A3S5B732"/>
<feature type="transmembrane region" description="Helical" evidence="1">
    <location>
        <begin position="37"/>
        <end position="54"/>
    </location>
</feature>
<comment type="caution">
    <text evidence="2">The sequence shown here is derived from an EMBL/GenBank/DDBJ whole genome shotgun (WGS) entry which is preliminary data.</text>
</comment>
<dbReference type="EMBL" id="CAAALY010272248">
    <property type="protein sequence ID" value="VEL42030.1"/>
    <property type="molecule type" value="Genomic_DNA"/>
</dbReference>
<feature type="transmembrane region" description="Helical" evidence="1">
    <location>
        <begin position="6"/>
        <end position="25"/>
    </location>
</feature>
<gene>
    <name evidence="2" type="ORF">PXEA_LOCUS35470</name>
</gene>
<dbReference type="Proteomes" id="UP000784294">
    <property type="component" value="Unassembled WGS sequence"/>
</dbReference>